<accession>A0ABU8PZT3</accession>
<evidence type="ECO:0000259" key="5">
    <source>
        <dbReference type="PROSITE" id="PS50931"/>
    </source>
</evidence>
<dbReference type="Gene3D" id="1.10.10.10">
    <property type="entry name" value="Winged helix-like DNA-binding domain superfamily/Winged helix DNA-binding domain"/>
    <property type="match status" value="1"/>
</dbReference>
<comment type="caution">
    <text evidence="6">The sequence shown here is derived from an EMBL/GenBank/DDBJ whole genome shotgun (WGS) entry which is preliminary data.</text>
</comment>
<dbReference type="PANTHER" id="PTHR30118">
    <property type="entry name" value="HTH-TYPE TRANSCRIPTIONAL REGULATOR LEUO-RELATED"/>
    <property type="match status" value="1"/>
</dbReference>
<evidence type="ECO:0000313" key="7">
    <source>
        <dbReference type="Proteomes" id="UP001362100"/>
    </source>
</evidence>
<evidence type="ECO:0000256" key="2">
    <source>
        <dbReference type="ARBA" id="ARBA00023015"/>
    </source>
</evidence>
<protein>
    <submittedName>
        <fullName evidence="6">LysR family transcriptional regulator</fullName>
    </submittedName>
</protein>
<keyword evidence="3" id="KW-0238">DNA-binding</keyword>
<dbReference type="Gene3D" id="3.40.190.10">
    <property type="entry name" value="Periplasmic binding protein-like II"/>
    <property type="match status" value="2"/>
</dbReference>
<dbReference type="InterPro" id="IPR036388">
    <property type="entry name" value="WH-like_DNA-bd_sf"/>
</dbReference>
<proteinExistence type="inferred from homology"/>
<dbReference type="Proteomes" id="UP001362100">
    <property type="component" value="Unassembled WGS sequence"/>
</dbReference>
<dbReference type="SUPFAM" id="SSF46785">
    <property type="entry name" value="Winged helix' DNA-binding domain"/>
    <property type="match status" value="1"/>
</dbReference>
<dbReference type="RefSeq" id="WP_180824255.1">
    <property type="nucleotide sequence ID" value="NZ_JACAWY010000002.1"/>
</dbReference>
<dbReference type="InterPro" id="IPR050389">
    <property type="entry name" value="LysR-type_TF"/>
</dbReference>
<dbReference type="InterPro" id="IPR000847">
    <property type="entry name" value="LysR_HTH_N"/>
</dbReference>
<organism evidence="6 7">
    <name type="scientific">Pantoea nemavictus</name>
    <dbReference type="NCBI Taxonomy" id="2726955"/>
    <lineage>
        <taxon>Bacteria</taxon>
        <taxon>Pseudomonadati</taxon>
        <taxon>Pseudomonadota</taxon>
        <taxon>Gammaproteobacteria</taxon>
        <taxon>Enterobacterales</taxon>
        <taxon>Erwiniaceae</taxon>
        <taxon>Pantoea</taxon>
    </lineage>
</organism>
<sequence>MQSINENDFSRIDLNLLVVLLVMFEVRSVTQAAHRLYLGQPAVSAALKRLREMFDDPLFVRASNGMTPTPRAEQLVQQFAPLMQDLHRVIFTQQPFNAAQDSHSFRIGMSDWLEHWLMPDLLAELARVAPNIEVKVIAADPWQAVPLMEQQQADVAIAVGNETSRDLTREKILRAGFSTLWDRQQISLNAPLTLEQFVRYQHALVSYRGVSESALDRQLQQQGLTRRVRYVTPNFSSLPLLLKRLPLFATVPQGLVESWRELYDLNAAPVPVSMPDYEVSLLWHNARSEDAANCWLRDMLRRLIQRKTPHLT</sequence>
<evidence type="ECO:0000256" key="4">
    <source>
        <dbReference type="ARBA" id="ARBA00023163"/>
    </source>
</evidence>
<dbReference type="PANTHER" id="PTHR30118:SF15">
    <property type="entry name" value="TRANSCRIPTIONAL REGULATORY PROTEIN"/>
    <property type="match status" value="1"/>
</dbReference>
<reference evidence="6 7" key="1">
    <citation type="submission" date="2023-12" db="EMBL/GenBank/DDBJ databases">
        <title>Gut-associated functions are favored during microbiome assembly across C. elegans life.</title>
        <authorList>
            <person name="Zimmermann J."/>
        </authorList>
    </citation>
    <scope>NUCLEOTIDE SEQUENCE [LARGE SCALE GENOMIC DNA]</scope>
    <source>
        <strain evidence="6 7">BIGb0393</strain>
    </source>
</reference>
<dbReference type="PROSITE" id="PS50931">
    <property type="entry name" value="HTH_LYSR"/>
    <property type="match status" value="1"/>
</dbReference>
<evidence type="ECO:0000256" key="3">
    <source>
        <dbReference type="ARBA" id="ARBA00023125"/>
    </source>
</evidence>
<keyword evidence="7" id="KW-1185">Reference proteome</keyword>
<gene>
    <name evidence="6" type="ORF">WH298_23460</name>
</gene>
<dbReference type="EMBL" id="JBBGZW010000002">
    <property type="protein sequence ID" value="MEJ5048160.1"/>
    <property type="molecule type" value="Genomic_DNA"/>
</dbReference>
<comment type="similarity">
    <text evidence="1">Belongs to the LysR transcriptional regulatory family.</text>
</comment>
<dbReference type="PRINTS" id="PR00039">
    <property type="entry name" value="HTHLYSR"/>
</dbReference>
<dbReference type="InterPro" id="IPR036390">
    <property type="entry name" value="WH_DNA-bd_sf"/>
</dbReference>
<dbReference type="InterPro" id="IPR005119">
    <property type="entry name" value="LysR_subst-bd"/>
</dbReference>
<keyword evidence="4" id="KW-0804">Transcription</keyword>
<dbReference type="SUPFAM" id="SSF53850">
    <property type="entry name" value="Periplasmic binding protein-like II"/>
    <property type="match status" value="1"/>
</dbReference>
<evidence type="ECO:0000256" key="1">
    <source>
        <dbReference type="ARBA" id="ARBA00009437"/>
    </source>
</evidence>
<keyword evidence="2" id="KW-0805">Transcription regulation</keyword>
<feature type="domain" description="HTH lysR-type" evidence="5">
    <location>
        <begin position="12"/>
        <end position="69"/>
    </location>
</feature>
<dbReference type="Pfam" id="PF00126">
    <property type="entry name" value="HTH_1"/>
    <property type="match status" value="1"/>
</dbReference>
<dbReference type="Pfam" id="PF03466">
    <property type="entry name" value="LysR_substrate"/>
    <property type="match status" value="1"/>
</dbReference>
<evidence type="ECO:0000313" key="6">
    <source>
        <dbReference type="EMBL" id="MEJ5048160.1"/>
    </source>
</evidence>
<name>A0ABU8PZT3_9GAMM</name>